<reference evidence="2 3" key="1">
    <citation type="journal article" date="2024" name="G3 (Bethesda)">
        <title>Genome assembly of Hibiscus sabdariffa L. provides insights into metabolisms of medicinal natural products.</title>
        <authorList>
            <person name="Kim T."/>
        </authorList>
    </citation>
    <scope>NUCLEOTIDE SEQUENCE [LARGE SCALE GENOMIC DNA]</scope>
    <source>
        <strain evidence="2">TK-2024</strain>
        <tissue evidence="2">Old leaves</tissue>
    </source>
</reference>
<accession>A0ABR2SIB1</accession>
<gene>
    <name evidence="2" type="ORF">V6N11_064775</name>
</gene>
<feature type="compositionally biased region" description="Acidic residues" evidence="1">
    <location>
        <begin position="7"/>
        <end position="19"/>
    </location>
</feature>
<sequence length="149" mass="16839">MPAVQIDSEEAATFEEEEEPQRTPTPPIAPTPVRRRITKRTAGHVLVEDNEEEVQSGAGEEDQPTIIPPTHPTSIKHKATKRAQRATTKEDEVLKVELERRRSYSIPGRKCGMMRMLRHSRQNLGALGDKNGEKDKRERVQPTATRDPV</sequence>
<evidence type="ECO:0000313" key="2">
    <source>
        <dbReference type="EMBL" id="KAK9024869.1"/>
    </source>
</evidence>
<protein>
    <submittedName>
        <fullName evidence="2">Uncharacterized protein</fullName>
    </submittedName>
</protein>
<feature type="region of interest" description="Disordered" evidence="1">
    <location>
        <begin position="49"/>
        <end position="88"/>
    </location>
</feature>
<comment type="caution">
    <text evidence="2">The sequence shown here is derived from an EMBL/GenBank/DDBJ whole genome shotgun (WGS) entry which is preliminary data.</text>
</comment>
<feature type="compositionally biased region" description="Acidic residues" evidence="1">
    <location>
        <begin position="49"/>
        <end position="63"/>
    </location>
</feature>
<name>A0ABR2SIB1_9ROSI</name>
<keyword evidence="3" id="KW-1185">Reference proteome</keyword>
<evidence type="ECO:0000256" key="1">
    <source>
        <dbReference type="SAM" id="MobiDB-lite"/>
    </source>
</evidence>
<feature type="region of interest" description="Disordered" evidence="1">
    <location>
        <begin position="1"/>
        <end position="36"/>
    </location>
</feature>
<feature type="region of interest" description="Disordered" evidence="1">
    <location>
        <begin position="120"/>
        <end position="149"/>
    </location>
</feature>
<organism evidence="2 3">
    <name type="scientific">Hibiscus sabdariffa</name>
    <name type="common">roselle</name>
    <dbReference type="NCBI Taxonomy" id="183260"/>
    <lineage>
        <taxon>Eukaryota</taxon>
        <taxon>Viridiplantae</taxon>
        <taxon>Streptophyta</taxon>
        <taxon>Embryophyta</taxon>
        <taxon>Tracheophyta</taxon>
        <taxon>Spermatophyta</taxon>
        <taxon>Magnoliopsida</taxon>
        <taxon>eudicotyledons</taxon>
        <taxon>Gunneridae</taxon>
        <taxon>Pentapetalae</taxon>
        <taxon>rosids</taxon>
        <taxon>malvids</taxon>
        <taxon>Malvales</taxon>
        <taxon>Malvaceae</taxon>
        <taxon>Malvoideae</taxon>
        <taxon>Hibiscus</taxon>
    </lineage>
</organism>
<dbReference type="EMBL" id="JBBPBN010000014">
    <property type="protein sequence ID" value="KAK9024869.1"/>
    <property type="molecule type" value="Genomic_DNA"/>
</dbReference>
<feature type="compositionally biased region" description="Basic and acidic residues" evidence="1">
    <location>
        <begin position="130"/>
        <end position="140"/>
    </location>
</feature>
<feature type="compositionally biased region" description="Basic residues" evidence="1">
    <location>
        <begin position="74"/>
        <end position="84"/>
    </location>
</feature>
<proteinExistence type="predicted"/>
<evidence type="ECO:0000313" key="3">
    <source>
        <dbReference type="Proteomes" id="UP001396334"/>
    </source>
</evidence>
<dbReference type="Proteomes" id="UP001396334">
    <property type="component" value="Unassembled WGS sequence"/>
</dbReference>